<dbReference type="Pfam" id="PF07111">
    <property type="entry name" value="HCR"/>
    <property type="match status" value="1"/>
</dbReference>
<keyword evidence="7" id="KW-0221">Differentiation</keyword>
<dbReference type="PANTHER" id="PTHR46822">
    <property type="entry name" value="COILED-COIL ALPHA-HELICAL ROD PROTEIN 1"/>
    <property type="match status" value="1"/>
</dbReference>
<keyword evidence="12" id="KW-1185">Reference proteome</keyword>
<dbReference type="PANTHER" id="PTHR46822:SF1">
    <property type="entry name" value="COILED-COIL ALPHA-HELICAL ROD PROTEIN 1"/>
    <property type="match status" value="1"/>
</dbReference>
<keyword evidence="8" id="KW-0175">Coiled coil</keyword>
<dbReference type="EMBL" id="CACRXK020019909">
    <property type="protein sequence ID" value="CAB4034195.1"/>
    <property type="molecule type" value="Genomic_DNA"/>
</dbReference>
<dbReference type="GO" id="GO:0005634">
    <property type="term" value="C:nucleus"/>
    <property type="evidence" value="ECO:0007669"/>
    <property type="project" value="UniProtKB-SubCell"/>
</dbReference>
<gene>
    <name evidence="11" type="ORF">PACLA_8A086328</name>
</gene>
<comment type="function">
    <text evidence="1">May be a regulator of keratinocyte proliferation or differentiation.</text>
</comment>
<dbReference type="OrthoDB" id="5968720at2759"/>
<evidence type="ECO:0000256" key="1">
    <source>
        <dbReference type="ARBA" id="ARBA00003936"/>
    </source>
</evidence>
<evidence type="ECO:0000313" key="11">
    <source>
        <dbReference type="EMBL" id="CAB4034195.1"/>
    </source>
</evidence>
<dbReference type="InterPro" id="IPR009800">
    <property type="entry name" value="HCR"/>
</dbReference>
<proteinExistence type="predicted"/>
<protein>
    <recommendedName>
        <fullName evidence="4">Coiled-coil alpha-helical rod protein 1</fullName>
    </recommendedName>
    <alternativeName>
        <fullName evidence="10">Alpha-helical coiled-coil rod protein</fullName>
    </alternativeName>
</protein>
<evidence type="ECO:0000256" key="5">
    <source>
        <dbReference type="ARBA" id="ARBA00022473"/>
    </source>
</evidence>
<keyword evidence="6" id="KW-0963">Cytoplasm</keyword>
<dbReference type="GO" id="GO:0005737">
    <property type="term" value="C:cytoplasm"/>
    <property type="evidence" value="ECO:0007669"/>
    <property type="project" value="UniProtKB-SubCell"/>
</dbReference>
<evidence type="ECO:0000256" key="8">
    <source>
        <dbReference type="ARBA" id="ARBA00023054"/>
    </source>
</evidence>
<keyword evidence="9" id="KW-0539">Nucleus</keyword>
<name>A0A6S7JNM5_PARCT</name>
<evidence type="ECO:0000256" key="4">
    <source>
        <dbReference type="ARBA" id="ARBA00016468"/>
    </source>
</evidence>
<organism evidence="11 12">
    <name type="scientific">Paramuricea clavata</name>
    <name type="common">Red gorgonian</name>
    <name type="synonym">Violescent sea-whip</name>
    <dbReference type="NCBI Taxonomy" id="317549"/>
    <lineage>
        <taxon>Eukaryota</taxon>
        <taxon>Metazoa</taxon>
        <taxon>Cnidaria</taxon>
        <taxon>Anthozoa</taxon>
        <taxon>Octocorallia</taxon>
        <taxon>Malacalcyonacea</taxon>
        <taxon>Plexauridae</taxon>
        <taxon>Paramuricea</taxon>
    </lineage>
</organism>
<evidence type="ECO:0000256" key="7">
    <source>
        <dbReference type="ARBA" id="ARBA00022782"/>
    </source>
</evidence>
<accession>A0A6S7JNM5</accession>
<evidence type="ECO:0000256" key="6">
    <source>
        <dbReference type="ARBA" id="ARBA00022490"/>
    </source>
</evidence>
<dbReference type="Proteomes" id="UP001152795">
    <property type="component" value="Unassembled WGS sequence"/>
</dbReference>
<evidence type="ECO:0000256" key="3">
    <source>
        <dbReference type="ARBA" id="ARBA00004496"/>
    </source>
</evidence>
<evidence type="ECO:0000256" key="2">
    <source>
        <dbReference type="ARBA" id="ARBA00004123"/>
    </source>
</evidence>
<reference evidence="11" key="1">
    <citation type="submission" date="2020-04" db="EMBL/GenBank/DDBJ databases">
        <authorList>
            <person name="Alioto T."/>
            <person name="Alioto T."/>
            <person name="Gomez Garrido J."/>
        </authorList>
    </citation>
    <scope>NUCLEOTIDE SEQUENCE</scope>
    <source>
        <strain evidence="11">A484AB</strain>
    </source>
</reference>
<evidence type="ECO:0000256" key="10">
    <source>
        <dbReference type="ARBA" id="ARBA00031932"/>
    </source>
</evidence>
<sequence>MQVLTDENNTLHSTVKLLNVRLSAILEIVSIHETELTRHGGVTGVNGGNEGLLRTWREKVFALMVQLQSQKIVENETKRKEDAKISGLNSQLQELERSNSILNHKLADQEAAIELEIKKRTALQQENGKLREENAVFKKQEEQWSTHFQALRRSTEDVEKMLLQSLTNLNKTVSKLTSFDQRLTFAGSRIQFISEFLVHRDLQQKTKSYDEDGKDGEVIPDESTRENEEHLKSEVERLLKERAVLLNETKKHNQTLQEKTSALQEQYEGVIGEKNTQIGKLEVSESEKKERLHSLQDQLETKCEELEEASETIEELKLSLSKEKTTIEKEHREAMEKERLRNAEDMSMIEIQLNDVRREHAKAVAALKNAERQVSREKQQAGNMVANIEREYSEKLARCEKQLKSVEKERNLLMVRIREDRSHVVRSQPVTGRDNSTKGNRLLKPVKTSIAKQSLEKNRTQENTVDDEESESIKPIDAEEALTALKEIKVLSQQIVKLHDKSSDVSTSESEL</sequence>
<comment type="caution">
    <text evidence="11">The sequence shown here is derived from an EMBL/GenBank/DDBJ whole genome shotgun (WGS) entry which is preliminary data.</text>
</comment>
<evidence type="ECO:0000256" key="9">
    <source>
        <dbReference type="ARBA" id="ARBA00023242"/>
    </source>
</evidence>
<evidence type="ECO:0000313" key="12">
    <source>
        <dbReference type="Proteomes" id="UP001152795"/>
    </source>
</evidence>
<keyword evidence="5" id="KW-0217">Developmental protein</keyword>
<dbReference type="GO" id="GO:0030154">
    <property type="term" value="P:cell differentiation"/>
    <property type="evidence" value="ECO:0007669"/>
    <property type="project" value="UniProtKB-KW"/>
</dbReference>
<dbReference type="GO" id="GO:0005814">
    <property type="term" value="C:centriole"/>
    <property type="evidence" value="ECO:0007669"/>
    <property type="project" value="TreeGrafter"/>
</dbReference>
<dbReference type="AlphaFoldDB" id="A0A6S7JNM5"/>
<comment type="subcellular location">
    <subcellularLocation>
        <location evidence="3">Cytoplasm</location>
    </subcellularLocation>
    <subcellularLocation>
        <location evidence="2">Nucleus</location>
    </subcellularLocation>
</comment>
<dbReference type="GO" id="GO:0006611">
    <property type="term" value="P:protein export from nucleus"/>
    <property type="evidence" value="ECO:0007669"/>
    <property type="project" value="TreeGrafter"/>
</dbReference>